<organism evidence="2 3">
    <name type="scientific">Trapa incisa</name>
    <dbReference type="NCBI Taxonomy" id="236973"/>
    <lineage>
        <taxon>Eukaryota</taxon>
        <taxon>Viridiplantae</taxon>
        <taxon>Streptophyta</taxon>
        <taxon>Embryophyta</taxon>
        <taxon>Tracheophyta</taxon>
        <taxon>Spermatophyta</taxon>
        <taxon>Magnoliopsida</taxon>
        <taxon>eudicotyledons</taxon>
        <taxon>Gunneridae</taxon>
        <taxon>Pentapetalae</taxon>
        <taxon>rosids</taxon>
        <taxon>malvids</taxon>
        <taxon>Myrtales</taxon>
        <taxon>Lythraceae</taxon>
        <taxon>Trapa</taxon>
    </lineage>
</organism>
<proteinExistence type="predicted"/>
<evidence type="ECO:0000313" key="2">
    <source>
        <dbReference type="EMBL" id="KAK4746370.1"/>
    </source>
</evidence>
<sequence length="119" mass="12778">MNDESSGLIIGLSVGVVVGVLLAALALLCIMYQRKPSQIGNSISRCAFTISIQKNGAESVTTLSASTMGPESPVKPGQSVMTFCFDGFKRSQMVSVSGIPAYSYKYADLHCFLLIMFKR</sequence>
<reference evidence="2 3" key="1">
    <citation type="journal article" date="2023" name="Hortic Res">
        <title>Pangenome of water caltrop reveals structural variations and asymmetric subgenome divergence after allopolyploidization.</title>
        <authorList>
            <person name="Zhang X."/>
            <person name="Chen Y."/>
            <person name="Wang L."/>
            <person name="Yuan Y."/>
            <person name="Fang M."/>
            <person name="Shi L."/>
            <person name="Lu R."/>
            <person name="Comes H.P."/>
            <person name="Ma Y."/>
            <person name="Chen Y."/>
            <person name="Huang G."/>
            <person name="Zhou Y."/>
            <person name="Zheng Z."/>
            <person name="Qiu Y."/>
        </authorList>
    </citation>
    <scope>NUCLEOTIDE SEQUENCE [LARGE SCALE GENOMIC DNA]</scope>
    <source>
        <tissue evidence="2">Roots</tissue>
    </source>
</reference>
<name>A0AAN7GQW0_9MYRT</name>
<protein>
    <submittedName>
        <fullName evidence="2">Uncharacterized protein</fullName>
    </submittedName>
</protein>
<dbReference type="EMBL" id="JAXIOK010000021">
    <property type="protein sequence ID" value="KAK4746370.1"/>
    <property type="molecule type" value="Genomic_DNA"/>
</dbReference>
<gene>
    <name evidence="2" type="ORF">SAY87_012682</name>
</gene>
<accession>A0AAN7GQW0</accession>
<dbReference type="AlphaFoldDB" id="A0AAN7GQW0"/>
<keyword evidence="1" id="KW-0812">Transmembrane</keyword>
<dbReference type="Proteomes" id="UP001345219">
    <property type="component" value="Chromosome 10"/>
</dbReference>
<evidence type="ECO:0000313" key="3">
    <source>
        <dbReference type="Proteomes" id="UP001345219"/>
    </source>
</evidence>
<evidence type="ECO:0000256" key="1">
    <source>
        <dbReference type="SAM" id="Phobius"/>
    </source>
</evidence>
<comment type="caution">
    <text evidence="2">The sequence shown here is derived from an EMBL/GenBank/DDBJ whole genome shotgun (WGS) entry which is preliminary data.</text>
</comment>
<keyword evidence="1" id="KW-0472">Membrane</keyword>
<feature type="transmembrane region" description="Helical" evidence="1">
    <location>
        <begin position="6"/>
        <end position="32"/>
    </location>
</feature>
<keyword evidence="1" id="KW-1133">Transmembrane helix</keyword>
<keyword evidence="3" id="KW-1185">Reference proteome</keyword>